<evidence type="ECO:0000256" key="5">
    <source>
        <dbReference type="ARBA" id="ARBA00024196"/>
    </source>
</evidence>
<feature type="coiled-coil region" evidence="6">
    <location>
        <begin position="1147"/>
        <end position="1174"/>
    </location>
</feature>
<dbReference type="PANTHER" id="PTHR10552">
    <property type="entry name" value="U2 SMALL NUCLEAR RIBONUCLEOPROTEIN A"/>
    <property type="match status" value="1"/>
</dbReference>
<evidence type="ECO:0000256" key="1">
    <source>
        <dbReference type="ARBA" id="ARBA00004123"/>
    </source>
</evidence>
<reference evidence="8 9" key="1">
    <citation type="submission" date="2021-02" db="EMBL/GenBank/DDBJ databases">
        <title>Porcisia hertigi Genome sequencing and assembly.</title>
        <authorList>
            <person name="Almutairi H."/>
            <person name="Gatherer D."/>
        </authorList>
    </citation>
    <scope>NUCLEOTIDE SEQUENCE [LARGE SCALE GENOMIC DNA]</scope>
    <source>
        <strain evidence="8 9">C119</strain>
    </source>
</reference>
<evidence type="ECO:0000256" key="6">
    <source>
        <dbReference type="SAM" id="Coils"/>
    </source>
</evidence>
<evidence type="ECO:0000256" key="7">
    <source>
        <dbReference type="SAM" id="MobiDB-lite"/>
    </source>
</evidence>
<evidence type="ECO:0000256" key="2">
    <source>
        <dbReference type="ARBA" id="ARBA00022614"/>
    </source>
</evidence>
<keyword evidence="6" id="KW-0175">Coiled coil</keyword>
<evidence type="ECO:0000256" key="4">
    <source>
        <dbReference type="ARBA" id="ARBA00023242"/>
    </source>
</evidence>
<dbReference type="RefSeq" id="XP_067754111.1">
    <property type="nucleotide sequence ID" value="XM_067897954.1"/>
</dbReference>
<accession>A0A836L0I6</accession>
<feature type="compositionally biased region" description="Low complexity" evidence="7">
    <location>
        <begin position="320"/>
        <end position="336"/>
    </location>
</feature>
<feature type="compositionally biased region" description="Polar residues" evidence="7">
    <location>
        <begin position="90"/>
        <end position="107"/>
    </location>
</feature>
<feature type="region of interest" description="Disordered" evidence="7">
    <location>
        <begin position="319"/>
        <end position="352"/>
    </location>
</feature>
<evidence type="ECO:0000256" key="3">
    <source>
        <dbReference type="ARBA" id="ARBA00022737"/>
    </source>
</evidence>
<dbReference type="Proteomes" id="UP000674318">
    <property type="component" value="Unassembled WGS sequence"/>
</dbReference>
<comment type="subcellular location">
    <subcellularLocation>
        <location evidence="1">Nucleus</location>
    </subcellularLocation>
</comment>
<keyword evidence="2" id="KW-0433">Leucine-rich repeat</keyword>
<proteinExistence type="inferred from homology"/>
<dbReference type="GeneID" id="94288031"/>
<protein>
    <submittedName>
        <fullName evidence="8">Uncharacterized protein</fullName>
    </submittedName>
</protein>
<feature type="region of interest" description="Disordered" evidence="7">
    <location>
        <begin position="90"/>
        <end position="115"/>
    </location>
</feature>
<dbReference type="Gene3D" id="3.80.10.10">
    <property type="entry name" value="Ribonuclease Inhibitor"/>
    <property type="match status" value="1"/>
</dbReference>
<dbReference type="SUPFAM" id="SSF52058">
    <property type="entry name" value="L domain-like"/>
    <property type="match status" value="1"/>
</dbReference>
<dbReference type="PANTHER" id="PTHR10552:SF6">
    <property type="entry name" value="U2 SMALL NUCLEAR RIBONUCLEOPROTEIN A"/>
    <property type="match status" value="1"/>
</dbReference>
<dbReference type="GO" id="GO:0030620">
    <property type="term" value="F:U2 snRNA binding"/>
    <property type="evidence" value="ECO:0007669"/>
    <property type="project" value="InterPro"/>
</dbReference>
<keyword evidence="3" id="KW-0677">Repeat</keyword>
<feature type="compositionally biased region" description="Basic and acidic residues" evidence="7">
    <location>
        <begin position="623"/>
        <end position="634"/>
    </location>
</feature>
<name>A0A836L0I6_9TRYP</name>
<sequence length="1189" mass="131158">MSNVTLSSALRAKPHLVSSSLEKMSCNAQGIAVIDIYPSVLSALVAKGAPDSVAKSARAFMQVARCTQRAQRPSDECNRDRALHGEVMSLSHTATTAPGSDSNSGRSISKEKKRADNDDSYMSCFNVGIAMSLHTILLSRNRISSLLGIVQFKHCVSLSLLGNHIRTIEKCEPLAMLPDLQYLSLEYNPVAQLPHYRAHMLRICSWPQELSPNTCRLRKLDSTPVTTTEVKRAVLCLRCESALMPELLYRMQLLAFLVDIENRQRLHHELRQRGHVLQDLNEHTKMELLLERGVAHALSRIEVAGAAHLARQLVRDGRFRPTTSSSRSPHSTGQPSGATITRRDTHRSATNTKGVCEAVDEKGESAADVTSTTITHFGSDILDQSDITSTSTVSSGSLFTNTRPDHADVLQSLSHLLGSTELDWSRRSLRRADASHAADTCKVWSKDAFRQTIALLDVRLCTLFLRISRAMGQTLTSHDVDRLCEVWLHAVLHCTPAEAEEVNVTGSRRSIVKFGAAVAGRQTAKRSAAANQVTITQQECIPNTTVTGRIPVEAVAQHRTNIWDELKKEPQCLVSTLSSSPHLEHRDVGDTTMDCVKASTISLTSDVVSLPRDSVPLPSAPPRTDRTRPLESCRETPVATDTQTTVDAAAPNLASAKAVTCPESIQAFEALAQRRCKHQAFQQWCSALRHRWQSRIAVAYIREKVSDGAVAHLRSPSWGGLLAQVTYVERKRGLFSLWWRQTKLRQDLRSRQLRKVWNLWHQKSTKSTLLRLRCRQTCAGIARHMLGATFRTWKAKAEKRASERCTAARRRIWADLPQTKGVPFTPAPHTQVMGHLDAHTSSPRITVVRHTLADALTPSRVTCAAASPIVTSVWRPSTACEGRTRWPCAPSSVTKNETRDACSAPSSSDEEAGLSAVEAPPSTGVSTTSGAITPFIWPTASTEGQKSPQPLCNPTAAHVQLSGLTHEPTPPPAMRMLFSPELKQQCPRLTQCTEPADTATVPTLVPSPSLWNHRSALAPVEQATVGPAPQFNHISSCDQGSLKPRRALFSIAARRAIVQASSTTEKRMTTLSRVESPYPEADVEALVEHAKQLETDRDYLLETLRYLHLSHEKQCTQTKPQPSHAAYRVDPLPLRSSAAPALSCTDVEQLKRQCAAQEREVHRLGKLVAALQDERHQFLDIMKSGLFRY</sequence>
<gene>
    <name evidence="8" type="ORF">JKF63_01910</name>
</gene>
<evidence type="ECO:0000313" key="8">
    <source>
        <dbReference type="EMBL" id="KAG5494076.1"/>
    </source>
</evidence>
<dbReference type="GO" id="GO:0000398">
    <property type="term" value="P:mRNA splicing, via spliceosome"/>
    <property type="evidence" value="ECO:0007669"/>
    <property type="project" value="InterPro"/>
</dbReference>
<dbReference type="GO" id="GO:0005634">
    <property type="term" value="C:nucleus"/>
    <property type="evidence" value="ECO:0007669"/>
    <property type="project" value="UniProtKB-SubCell"/>
</dbReference>
<dbReference type="InterPro" id="IPR044640">
    <property type="entry name" value="RU2A"/>
</dbReference>
<dbReference type="KEGG" id="phet:94288031"/>
<dbReference type="EMBL" id="JAFJZO010000034">
    <property type="protein sequence ID" value="KAG5494076.1"/>
    <property type="molecule type" value="Genomic_DNA"/>
</dbReference>
<comment type="similarity">
    <text evidence="5">Belongs to the U2 small nuclear ribonucleoprotein A family.</text>
</comment>
<organism evidence="8 9">
    <name type="scientific">Porcisia hertigi</name>
    <dbReference type="NCBI Taxonomy" id="2761500"/>
    <lineage>
        <taxon>Eukaryota</taxon>
        <taxon>Discoba</taxon>
        <taxon>Euglenozoa</taxon>
        <taxon>Kinetoplastea</taxon>
        <taxon>Metakinetoplastina</taxon>
        <taxon>Trypanosomatida</taxon>
        <taxon>Trypanosomatidae</taxon>
        <taxon>Leishmaniinae</taxon>
        <taxon>Porcisia</taxon>
    </lineage>
</organism>
<keyword evidence="9" id="KW-1185">Reference proteome</keyword>
<evidence type="ECO:0000313" key="9">
    <source>
        <dbReference type="Proteomes" id="UP000674318"/>
    </source>
</evidence>
<feature type="region of interest" description="Disordered" evidence="7">
    <location>
        <begin position="612"/>
        <end position="641"/>
    </location>
</feature>
<feature type="region of interest" description="Disordered" evidence="7">
    <location>
        <begin position="886"/>
        <end position="931"/>
    </location>
</feature>
<dbReference type="OrthoDB" id="433501at2759"/>
<keyword evidence="4" id="KW-0539">Nucleus</keyword>
<comment type="caution">
    <text evidence="8">The sequence shown here is derived from an EMBL/GenBank/DDBJ whole genome shotgun (WGS) entry which is preliminary data.</text>
</comment>
<dbReference type="InterPro" id="IPR032675">
    <property type="entry name" value="LRR_dom_sf"/>
</dbReference>
<dbReference type="AlphaFoldDB" id="A0A836L0I6"/>